<comment type="pathway">
    <text evidence="1 7">Cell wall biogenesis; peptidoglycan biosynthesis.</text>
</comment>
<dbReference type="SUPFAM" id="SSF141523">
    <property type="entry name" value="L,D-transpeptidase catalytic domain-like"/>
    <property type="match status" value="1"/>
</dbReference>
<dbReference type="GO" id="GO:0016740">
    <property type="term" value="F:transferase activity"/>
    <property type="evidence" value="ECO:0007669"/>
    <property type="project" value="UniProtKB-KW"/>
</dbReference>
<dbReference type="InterPro" id="IPR005490">
    <property type="entry name" value="LD_TPept_cat_dom"/>
</dbReference>
<dbReference type="GO" id="GO:0009252">
    <property type="term" value="P:peptidoglycan biosynthetic process"/>
    <property type="evidence" value="ECO:0007669"/>
    <property type="project" value="UniProtKB-UniPathway"/>
</dbReference>
<protein>
    <submittedName>
        <fullName evidence="10">L,D-transpeptidase</fullName>
    </submittedName>
</protein>
<evidence type="ECO:0000256" key="7">
    <source>
        <dbReference type="PROSITE-ProRule" id="PRU01373"/>
    </source>
</evidence>
<dbReference type="GO" id="GO:0071555">
    <property type="term" value="P:cell wall organization"/>
    <property type="evidence" value="ECO:0007669"/>
    <property type="project" value="UniProtKB-UniRule"/>
</dbReference>
<reference evidence="10 11" key="1">
    <citation type="journal article" date="2018" name="Sci. Rep.">
        <title>Rhizobium tumorigenes sp. nov., a novel plant tumorigenic bacterium isolated from cane gall tumors on thornless blackberry.</title>
        <authorList>
            <person name="Kuzmanovi N."/>
            <person name="Smalla K."/>
            <person name="Gronow S."/>
            <person name="PuBawska J."/>
        </authorList>
    </citation>
    <scope>NUCLEOTIDE SEQUENCE [LARGE SCALE GENOMIC DNA]</scope>
    <source>
        <strain evidence="10 11">CCBAU 85046</strain>
    </source>
</reference>
<organism evidence="10 11">
    <name type="scientific">Rhizobium tubonense</name>
    <dbReference type="NCBI Taxonomy" id="484088"/>
    <lineage>
        <taxon>Bacteria</taxon>
        <taxon>Pseudomonadati</taxon>
        <taxon>Pseudomonadota</taxon>
        <taxon>Alphaproteobacteria</taxon>
        <taxon>Hyphomicrobiales</taxon>
        <taxon>Rhizobiaceae</taxon>
        <taxon>Rhizobium/Agrobacterium group</taxon>
        <taxon>Rhizobium</taxon>
    </lineage>
</organism>
<gene>
    <name evidence="10" type="ORF">CPY51_11030</name>
</gene>
<sequence>MLSGSALAATTKPPEASPAALAGGTQSSALYAAPTRRTAELSPQDNTSPLATLFDPVAARQAKIFHEMSSLQVRMNVDIADVIEAYYNQPKAKLIWVDGKGATVKAAQAIDLMKQAGEWGLTPEDYAVSATFEPLPQGSPERAKALAQFEVALSSKMLMFLQDNFRGRIDPNQLSHYYDFKRKPVDLRTTMSQLSGLPDLMPVFDKLMPGNPKFGQLAAELHYLRTSGQGPDTAANIKKVIVAMEEIRWLPQQFPPRYVFINQPSYMAYYNENDQTTLSMRAVIGQQNHQTNFFNASIKTVEFNPDWGVPQSIIHNEMLPHLKRDPAYLDKQGYVVSVKGKQMPSAKVDWSQPLENISVVQPPGPDNALGQLKILFPNAHDIYMHDTPARGKFASQDRMFSHGCVRLENPRAMAAAVLNQTVDFVSQQIEGGEKKDMPLPEQVPVYVAYFTAWPTTNGTVEYYDDIYGRDAETLNAMATTTFSRTQ</sequence>
<evidence type="ECO:0000313" key="10">
    <source>
        <dbReference type="EMBL" id="PZM14322.1"/>
    </source>
</evidence>
<dbReference type="GO" id="GO:0004180">
    <property type="term" value="F:carboxypeptidase activity"/>
    <property type="evidence" value="ECO:0007669"/>
    <property type="project" value="UniProtKB-ARBA"/>
</dbReference>
<keyword evidence="4 7" id="KW-0133">Cell shape</keyword>
<keyword evidence="5 7" id="KW-0573">Peptidoglycan synthesis</keyword>
<dbReference type="AlphaFoldDB" id="A0A2W4CNM9"/>
<dbReference type="GO" id="GO:0008360">
    <property type="term" value="P:regulation of cell shape"/>
    <property type="evidence" value="ECO:0007669"/>
    <property type="project" value="UniProtKB-UniRule"/>
</dbReference>
<evidence type="ECO:0000256" key="6">
    <source>
        <dbReference type="ARBA" id="ARBA00023316"/>
    </source>
</evidence>
<accession>A0A2W4CNM9</accession>
<evidence type="ECO:0000256" key="1">
    <source>
        <dbReference type="ARBA" id="ARBA00004752"/>
    </source>
</evidence>
<evidence type="ECO:0000256" key="4">
    <source>
        <dbReference type="ARBA" id="ARBA00022960"/>
    </source>
</evidence>
<dbReference type="InterPro" id="IPR038063">
    <property type="entry name" value="Transpep_catalytic_dom"/>
</dbReference>
<dbReference type="Gene3D" id="2.40.440.10">
    <property type="entry name" value="L,D-transpeptidase catalytic domain-like"/>
    <property type="match status" value="1"/>
</dbReference>
<proteinExistence type="inferred from homology"/>
<comment type="caution">
    <text evidence="10">The sequence shown here is derived from an EMBL/GenBank/DDBJ whole genome shotgun (WGS) entry which is preliminary data.</text>
</comment>
<dbReference type="EMBL" id="PCDP01000034">
    <property type="protein sequence ID" value="PZM14322.1"/>
    <property type="molecule type" value="Genomic_DNA"/>
</dbReference>
<dbReference type="Pfam" id="PF03734">
    <property type="entry name" value="YkuD"/>
    <property type="match status" value="1"/>
</dbReference>
<dbReference type="UniPathway" id="UPA00219"/>
<dbReference type="Pfam" id="PF20142">
    <property type="entry name" value="Scaffold"/>
    <property type="match status" value="1"/>
</dbReference>
<dbReference type="CDD" id="cd16913">
    <property type="entry name" value="YkuD_like"/>
    <property type="match status" value="1"/>
</dbReference>
<evidence type="ECO:0000256" key="2">
    <source>
        <dbReference type="ARBA" id="ARBA00005992"/>
    </source>
</evidence>
<feature type="active site" description="Proton donor/acceptor" evidence="7">
    <location>
        <position position="385"/>
    </location>
</feature>
<evidence type="ECO:0000256" key="8">
    <source>
        <dbReference type="SAM" id="MobiDB-lite"/>
    </source>
</evidence>
<dbReference type="OrthoDB" id="9778545at2"/>
<dbReference type="PANTHER" id="PTHR41533">
    <property type="entry name" value="L,D-TRANSPEPTIDASE HI_1667-RELATED"/>
    <property type="match status" value="1"/>
</dbReference>
<feature type="domain" description="L,D-TPase catalytic" evidence="9">
    <location>
        <begin position="257"/>
        <end position="448"/>
    </location>
</feature>
<keyword evidence="11" id="KW-1185">Reference proteome</keyword>
<evidence type="ECO:0000259" key="9">
    <source>
        <dbReference type="PROSITE" id="PS52029"/>
    </source>
</evidence>
<evidence type="ECO:0000256" key="5">
    <source>
        <dbReference type="ARBA" id="ARBA00022984"/>
    </source>
</evidence>
<dbReference type="InterPro" id="IPR052905">
    <property type="entry name" value="LD-transpeptidase_YkuD-like"/>
</dbReference>
<keyword evidence="3" id="KW-0808">Transferase</keyword>
<comment type="similarity">
    <text evidence="2">Belongs to the YkuD family.</text>
</comment>
<evidence type="ECO:0000256" key="3">
    <source>
        <dbReference type="ARBA" id="ARBA00022679"/>
    </source>
</evidence>
<dbReference type="Proteomes" id="UP000248925">
    <property type="component" value="Unassembled WGS sequence"/>
</dbReference>
<dbReference type="InterPro" id="IPR045380">
    <property type="entry name" value="LD_TPept_scaffold_dom"/>
</dbReference>
<feature type="active site" description="Nucleophile" evidence="7">
    <location>
        <position position="404"/>
    </location>
</feature>
<dbReference type="PANTHER" id="PTHR41533:SF2">
    <property type="entry name" value="BLR7131 PROTEIN"/>
    <property type="match status" value="1"/>
</dbReference>
<feature type="region of interest" description="Disordered" evidence="8">
    <location>
        <begin position="1"/>
        <end position="23"/>
    </location>
</feature>
<name>A0A2W4CNM9_9HYPH</name>
<keyword evidence="6 7" id="KW-0961">Cell wall biogenesis/degradation</keyword>
<evidence type="ECO:0000313" key="11">
    <source>
        <dbReference type="Proteomes" id="UP000248925"/>
    </source>
</evidence>
<dbReference type="PROSITE" id="PS52029">
    <property type="entry name" value="LD_TPASE"/>
    <property type="match status" value="1"/>
</dbReference>